<dbReference type="HOGENOM" id="CLU_121883_0_0_10"/>
<organism evidence="2 3">
    <name type="scientific">Fibrella aestuarina BUZ 2</name>
    <dbReference type="NCBI Taxonomy" id="1166018"/>
    <lineage>
        <taxon>Bacteria</taxon>
        <taxon>Pseudomonadati</taxon>
        <taxon>Bacteroidota</taxon>
        <taxon>Cytophagia</taxon>
        <taxon>Cytophagales</taxon>
        <taxon>Spirosomataceae</taxon>
        <taxon>Fibrella</taxon>
    </lineage>
</organism>
<dbReference type="Proteomes" id="UP000011058">
    <property type="component" value="Chromosome"/>
</dbReference>
<dbReference type="STRING" id="1166018.FAES_5066"/>
<gene>
    <name evidence="2" type="ORF">FAES_5066</name>
</gene>
<accession>I0KG12</accession>
<feature type="signal peptide" evidence="1">
    <location>
        <begin position="1"/>
        <end position="18"/>
    </location>
</feature>
<dbReference type="RefSeq" id="WP_015334164.1">
    <property type="nucleotide sequence ID" value="NC_020054.1"/>
</dbReference>
<feature type="chain" id="PRO_5003630170" evidence="1">
    <location>
        <begin position="19"/>
        <end position="190"/>
    </location>
</feature>
<dbReference type="PATRIC" id="fig|1166018.3.peg.2042"/>
<dbReference type="AlphaFoldDB" id="I0KG12"/>
<evidence type="ECO:0000313" key="3">
    <source>
        <dbReference type="Proteomes" id="UP000011058"/>
    </source>
</evidence>
<keyword evidence="3" id="KW-1185">Reference proteome</keyword>
<dbReference type="EMBL" id="HE796683">
    <property type="protein sequence ID" value="CCH03065.1"/>
    <property type="molecule type" value="Genomic_DNA"/>
</dbReference>
<reference evidence="2 3" key="1">
    <citation type="journal article" date="2012" name="J. Bacteriol.">
        <title>Genome Sequence of Fibrella aestuarina BUZ 2T, a Filamentous Marine Bacterium.</title>
        <authorList>
            <person name="Filippini M."/>
            <person name="Qi W."/>
            <person name="Blom J."/>
            <person name="Goesmann A."/>
            <person name="Smits T.H."/>
            <person name="Bagheri H.C."/>
        </authorList>
    </citation>
    <scope>NUCLEOTIDE SEQUENCE [LARGE SCALE GENOMIC DNA]</scope>
    <source>
        <strain evidence="3">BUZ 2T</strain>
    </source>
</reference>
<dbReference type="KEGG" id="fae:FAES_5066"/>
<sequence>MVCVKYVAAFAALLGASACEKSTQQQAVPAYYDVAGYVDKQIAALSKVKPTVIKRAQMAGNTQHLTLKTLNWSRELELFKQADINKPALRQSYATARPDSLTYLYTLKPTEKNLTVRRLMVQLDSATHQPRRIEATLATQNPLYNSERRIVLESGLNQADQWAIQHYRLSGFQHLVIADKKAFDVEGTVQ</sequence>
<dbReference type="eggNOG" id="ENOG503078F">
    <property type="taxonomic scope" value="Bacteria"/>
</dbReference>
<dbReference type="PROSITE" id="PS51257">
    <property type="entry name" value="PROKAR_LIPOPROTEIN"/>
    <property type="match status" value="1"/>
</dbReference>
<evidence type="ECO:0000256" key="1">
    <source>
        <dbReference type="SAM" id="SignalP"/>
    </source>
</evidence>
<keyword evidence="1" id="KW-0732">Signal</keyword>
<protein>
    <submittedName>
        <fullName evidence="2">Uncharacterized protein</fullName>
    </submittedName>
</protein>
<proteinExistence type="predicted"/>
<name>I0KG12_9BACT</name>
<evidence type="ECO:0000313" key="2">
    <source>
        <dbReference type="EMBL" id="CCH03065.1"/>
    </source>
</evidence>